<reference evidence="6" key="2">
    <citation type="submission" date="2015-01" db="EMBL/GenBank/DDBJ databases">
        <title>Evolutionary Origins and Diversification of the Mycorrhizal Mutualists.</title>
        <authorList>
            <consortium name="DOE Joint Genome Institute"/>
            <consortium name="Mycorrhizal Genomics Consortium"/>
            <person name="Kohler A."/>
            <person name="Kuo A."/>
            <person name="Nagy L.G."/>
            <person name="Floudas D."/>
            <person name="Copeland A."/>
            <person name="Barry K.W."/>
            <person name="Cichocki N."/>
            <person name="Veneault-Fourrey C."/>
            <person name="LaButti K."/>
            <person name="Lindquist E.A."/>
            <person name="Lipzen A."/>
            <person name="Lundell T."/>
            <person name="Morin E."/>
            <person name="Murat C."/>
            <person name="Riley R."/>
            <person name="Ohm R."/>
            <person name="Sun H."/>
            <person name="Tunlid A."/>
            <person name="Henrissat B."/>
            <person name="Grigoriev I.V."/>
            <person name="Hibbett D.S."/>
            <person name="Martin F."/>
        </authorList>
    </citation>
    <scope>NUCLEOTIDE SEQUENCE [LARGE SCALE GENOMIC DNA]</scope>
    <source>
        <strain evidence="6">MAFF 305830</strain>
    </source>
</reference>
<dbReference type="InterPro" id="IPR001680">
    <property type="entry name" value="WD40_rpt"/>
</dbReference>
<organism evidence="5 6">
    <name type="scientific">Serendipita vermifera MAFF 305830</name>
    <dbReference type="NCBI Taxonomy" id="933852"/>
    <lineage>
        <taxon>Eukaryota</taxon>
        <taxon>Fungi</taxon>
        <taxon>Dikarya</taxon>
        <taxon>Basidiomycota</taxon>
        <taxon>Agaricomycotina</taxon>
        <taxon>Agaricomycetes</taxon>
        <taxon>Sebacinales</taxon>
        <taxon>Serendipitaceae</taxon>
        <taxon>Serendipita</taxon>
    </lineage>
</organism>
<feature type="repeat" description="WD" evidence="3">
    <location>
        <begin position="903"/>
        <end position="944"/>
    </location>
</feature>
<feature type="repeat" description="WD" evidence="3">
    <location>
        <begin position="688"/>
        <end position="729"/>
    </location>
</feature>
<dbReference type="InterPro" id="IPR020472">
    <property type="entry name" value="WD40_PAC1"/>
</dbReference>
<reference evidence="5 6" key="1">
    <citation type="submission" date="2014-04" db="EMBL/GenBank/DDBJ databases">
        <authorList>
            <consortium name="DOE Joint Genome Institute"/>
            <person name="Kuo A."/>
            <person name="Zuccaro A."/>
            <person name="Kohler A."/>
            <person name="Nagy L.G."/>
            <person name="Floudas D."/>
            <person name="Copeland A."/>
            <person name="Barry K.W."/>
            <person name="Cichocki N."/>
            <person name="Veneault-Fourrey C."/>
            <person name="LaButti K."/>
            <person name="Lindquist E.A."/>
            <person name="Lipzen A."/>
            <person name="Lundell T."/>
            <person name="Morin E."/>
            <person name="Murat C."/>
            <person name="Sun H."/>
            <person name="Tunlid A."/>
            <person name="Henrissat B."/>
            <person name="Grigoriev I.V."/>
            <person name="Hibbett D.S."/>
            <person name="Martin F."/>
            <person name="Nordberg H.P."/>
            <person name="Cantor M.N."/>
            <person name="Hua S.X."/>
        </authorList>
    </citation>
    <scope>NUCLEOTIDE SEQUENCE [LARGE SCALE GENOMIC DNA]</scope>
    <source>
        <strain evidence="5 6">MAFF 305830</strain>
    </source>
</reference>
<dbReference type="EMBL" id="KN824297">
    <property type="protein sequence ID" value="KIM27695.1"/>
    <property type="molecule type" value="Genomic_DNA"/>
</dbReference>
<feature type="repeat" description="WD" evidence="3">
    <location>
        <begin position="645"/>
        <end position="676"/>
    </location>
</feature>
<dbReference type="PANTHER" id="PTHR19848:SF8">
    <property type="entry name" value="F-BOX AND WD REPEAT DOMAIN CONTAINING 7"/>
    <property type="match status" value="1"/>
</dbReference>
<feature type="repeat" description="WD" evidence="3">
    <location>
        <begin position="946"/>
        <end position="987"/>
    </location>
</feature>
<dbReference type="InterPro" id="IPR015943">
    <property type="entry name" value="WD40/YVTN_repeat-like_dom_sf"/>
</dbReference>
<dbReference type="PANTHER" id="PTHR19848">
    <property type="entry name" value="WD40 REPEAT PROTEIN"/>
    <property type="match status" value="1"/>
</dbReference>
<feature type="repeat" description="WD" evidence="3">
    <location>
        <begin position="817"/>
        <end position="858"/>
    </location>
</feature>
<feature type="repeat" description="WD" evidence="3">
    <location>
        <begin position="731"/>
        <end position="763"/>
    </location>
</feature>
<evidence type="ECO:0000256" key="2">
    <source>
        <dbReference type="ARBA" id="ARBA00022737"/>
    </source>
</evidence>
<dbReference type="Gene3D" id="2.130.10.10">
    <property type="entry name" value="YVTN repeat-like/Quinoprotein amine dehydrogenase"/>
    <property type="match status" value="6"/>
</dbReference>
<feature type="repeat" description="WD" evidence="3">
    <location>
        <begin position="1075"/>
        <end position="1116"/>
    </location>
</feature>
<keyword evidence="6" id="KW-1185">Reference proteome</keyword>
<keyword evidence="1 3" id="KW-0853">WD repeat</keyword>
<dbReference type="Pfam" id="PF24883">
    <property type="entry name" value="NPHP3_N"/>
    <property type="match status" value="1"/>
</dbReference>
<evidence type="ECO:0000313" key="6">
    <source>
        <dbReference type="Proteomes" id="UP000054097"/>
    </source>
</evidence>
<sequence>MNAVSGATLRAVSNIEKDLLQERLDPIGNANYQKDRGCMEGTRTQVISDIVLWATTSSNQDLHPENPKADSVAWVYGMPGIGKTAIAHSICHRLQGKNQLGGSFFCRRDDPARSETKSVLPTLIYELATTFGPYRNQVVQALHDDPELKPQLTSGELFLSSLQLLEVHPLRTLVLVIDALDECGEPGARQQLLGHLLTACRQNRWLKAIVISRPERDIRSFFNAHGVVGRDLSQEDNSRTDIRQFTEARMKMVADERHVSQHPEPWVGERRLGHIVNRSGGLFIFVETLSQYLMKYKNPKLPLDRLLAGPSEEASVELHKLYLAAIESRVGSEEAESRLIARAVIGAAPHRALCDEAIAAFTGLQLATVSSWVDDLSSLLYREHTTNGGIRVLHISILEYFTGPFCPLDFRVDLKQANIELGLYCLRTMIKELRFNMCKLKTSYQTNSEIEDLNERVQENISDILQYSCLYWSNHLCSSLDPVSKEVCESLGIFLSGEWVLYWLEALSVMGRVPTAIEALRNIKRCRKIFEEGIVYLADEALRFILFFLTPISTSAPHIYISALPFIPSESSLWKATCKSFPDHMRVCEGRMKKWPGMAARWTGHTFYILDIAYSPDGLNVVSGSFDETIRIWDAATGTPVGEPLKGHTEDVTSVAYSPDGRNIVSGSGDNTIRIWAAATGLPVGEPLKGHAQRVSSVAYSPNGRNIVSGSYDLSIRIWDVETGTLVGEPLEGHTGGVMSVVYSPDGLKVASGSSDQTIRIWDAVTGVPVGEPLKGRAGTINSIAYSPDGRNIVCGSKGNTIQIWDATMGLPVGEPWEGHTQAVMKVAYSPDGQSIVSGSEDNTIRIWDAATGALIGDPLNGHTDKITSIAYSPDGRSIVSCSYDQTIRAWDAATGKPIAEPPAGHTNGVTSVAYSPDGQNIVTGSWDRTIRIWNADTGVLVNGPMKGHIGWVVSVAYSPDGRNIVSGSEDKTIRIWDAATGLPVGKPLKGHADKVRSVAYSPDGQKIVSDSEDNTIRIWDAATGALIGDPLHGPTDDITSIAYSPDGQNIVSGSLDQTIRIWDASTGAPVGEPLKGHTDIIISIAYSPDGRNIVSGSGDETIRIWDAVTGAPVGEPLKGHTSFIKSVAYSPDNRRIISSSYDSTIRIWDVATGAPIGDPLRGHIGLITSVAYSPDGRYIVSGSMDHTVRIWDAQHTPNSESFRWKF</sequence>
<feature type="repeat" description="WD" evidence="3">
    <location>
        <begin position="602"/>
        <end position="643"/>
    </location>
</feature>
<dbReference type="InterPro" id="IPR011047">
    <property type="entry name" value="Quinoprotein_ADH-like_sf"/>
</dbReference>
<evidence type="ECO:0000313" key="5">
    <source>
        <dbReference type="EMBL" id="KIM27695.1"/>
    </source>
</evidence>
<dbReference type="PRINTS" id="PR00320">
    <property type="entry name" value="GPROTEINBRPT"/>
</dbReference>
<dbReference type="InterPro" id="IPR036322">
    <property type="entry name" value="WD40_repeat_dom_sf"/>
</dbReference>
<feature type="repeat" description="WD" evidence="3">
    <location>
        <begin position="1118"/>
        <end position="1159"/>
    </location>
</feature>
<feature type="domain" description="Nephrocystin 3-like N-terminal" evidence="4">
    <location>
        <begin position="65"/>
        <end position="213"/>
    </location>
</feature>
<evidence type="ECO:0000256" key="1">
    <source>
        <dbReference type="ARBA" id="ARBA00022574"/>
    </source>
</evidence>
<feature type="repeat" description="WD" evidence="3">
    <location>
        <begin position="989"/>
        <end position="1030"/>
    </location>
</feature>
<evidence type="ECO:0000259" key="4">
    <source>
        <dbReference type="Pfam" id="PF24883"/>
    </source>
</evidence>
<dbReference type="HOGENOM" id="CLU_000288_6_3_1"/>
<accession>A0A0C3AT14</accession>
<dbReference type="InterPro" id="IPR027417">
    <property type="entry name" value="P-loop_NTPase"/>
</dbReference>
<dbReference type="Pfam" id="PF00400">
    <property type="entry name" value="WD40"/>
    <property type="match status" value="14"/>
</dbReference>
<dbReference type="AlphaFoldDB" id="A0A0C3AT14"/>
<feature type="repeat" description="WD" evidence="3">
    <location>
        <begin position="860"/>
        <end position="901"/>
    </location>
</feature>
<dbReference type="PROSITE" id="PS50294">
    <property type="entry name" value="WD_REPEATS_REGION"/>
    <property type="match status" value="14"/>
</dbReference>
<dbReference type="SUPFAM" id="SSF50978">
    <property type="entry name" value="WD40 repeat-like"/>
    <property type="match status" value="1"/>
</dbReference>
<gene>
    <name evidence="5" type="ORF">M408DRAFT_24343</name>
</gene>
<evidence type="ECO:0000256" key="3">
    <source>
        <dbReference type="PROSITE-ProRule" id="PRU00221"/>
    </source>
</evidence>
<dbReference type="InterPro" id="IPR056884">
    <property type="entry name" value="NPHP3-like_N"/>
</dbReference>
<proteinExistence type="predicted"/>
<dbReference type="PROSITE" id="PS50082">
    <property type="entry name" value="WD_REPEATS_2"/>
    <property type="match status" value="14"/>
</dbReference>
<dbReference type="OrthoDB" id="163438at2759"/>
<dbReference type="PROSITE" id="PS00678">
    <property type="entry name" value="WD_REPEATS_1"/>
    <property type="match status" value="8"/>
</dbReference>
<dbReference type="Gene3D" id="3.40.50.300">
    <property type="entry name" value="P-loop containing nucleotide triphosphate hydrolases"/>
    <property type="match status" value="1"/>
</dbReference>
<feature type="repeat" description="WD" evidence="3">
    <location>
        <begin position="1161"/>
        <end position="1202"/>
    </location>
</feature>
<feature type="repeat" description="WD" evidence="3">
    <location>
        <begin position="1032"/>
        <end position="1073"/>
    </location>
</feature>
<protein>
    <recommendedName>
        <fullName evidence="4">Nephrocystin 3-like N-terminal domain-containing protein</fullName>
    </recommendedName>
</protein>
<dbReference type="InterPro" id="IPR019775">
    <property type="entry name" value="WD40_repeat_CS"/>
</dbReference>
<dbReference type="SUPFAM" id="SSF50998">
    <property type="entry name" value="Quinoprotein alcohol dehydrogenase-like"/>
    <property type="match status" value="1"/>
</dbReference>
<dbReference type="SMART" id="SM00320">
    <property type="entry name" value="WD40"/>
    <property type="match status" value="14"/>
</dbReference>
<dbReference type="Proteomes" id="UP000054097">
    <property type="component" value="Unassembled WGS sequence"/>
</dbReference>
<dbReference type="CDD" id="cd00200">
    <property type="entry name" value="WD40"/>
    <property type="match status" value="3"/>
</dbReference>
<dbReference type="STRING" id="933852.A0A0C3AT14"/>
<feature type="repeat" description="WD" evidence="3">
    <location>
        <begin position="774"/>
        <end position="806"/>
    </location>
</feature>
<name>A0A0C3AT14_SERVB</name>
<keyword evidence="2" id="KW-0677">Repeat</keyword>
<dbReference type="SUPFAM" id="SSF52540">
    <property type="entry name" value="P-loop containing nucleoside triphosphate hydrolases"/>
    <property type="match status" value="1"/>
</dbReference>